<accession>A0A4Y2W977</accession>
<dbReference type="Proteomes" id="UP000499080">
    <property type="component" value="Unassembled WGS sequence"/>
</dbReference>
<comment type="caution">
    <text evidence="2">The sequence shown here is derived from an EMBL/GenBank/DDBJ whole genome shotgun (WGS) entry which is preliminary data.</text>
</comment>
<organism evidence="2 3">
    <name type="scientific">Araneus ventricosus</name>
    <name type="common">Orbweaver spider</name>
    <name type="synonym">Epeira ventricosa</name>
    <dbReference type="NCBI Taxonomy" id="182803"/>
    <lineage>
        <taxon>Eukaryota</taxon>
        <taxon>Metazoa</taxon>
        <taxon>Ecdysozoa</taxon>
        <taxon>Arthropoda</taxon>
        <taxon>Chelicerata</taxon>
        <taxon>Arachnida</taxon>
        <taxon>Araneae</taxon>
        <taxon>Araneomorphae</taxon>
        <taxon>Entelegynae</taxon>
        <taxon>Araneoidea</taxon>
        <taxon>Araneidae</taxon>
        <taxon>Araneus</taxon>
    </lineage>
</organism>
<dbReference type="EMBL" id="BGPR01057730">
    <property type="protein sequence ID" value="GBO33995.1"/>
    <property type="molecule type" value="Genomic_DNA"/>
</dbReference>
<dbReference type="InterPro" id="IPR036865">
    <property type="entry name" value="CRAL-TRIO_dom_sf"/>
</dbReference>
<gene>
    <name evidence="2" type="ORF">AVEN_200111_1</name>
</gene>
<evidence type="ECO:0000259" key="1">
    <source>
        <dbReference type="Pfam" id="PF00650"/>
    </source>
</evidence>
<proteinExistence type="predicted"/>
<sequence>MTLSKPFLPEFFRKIIHIHSSVDELFDYFPKSAIPAKYGGNLTDYYMADWLKKANEEQDNFPIGGQKNVF</sequence>
<dbReference type="InterPro" id="IPR001251">
    <property type="entry name" value="CRAL-TRIO_dom"/>
</dbReference>
<keyword evidence="3" id="KW-1185">Reference proteome</keyword>
<feature type="domain" description="CRAL-TRIO" evidence="1">
    <location>
        <begin position="2"/>
        <end position="40"/>
    </location>
</feature>
<dbReference type="AlphaFoldDB" id="A0A4Y2W977"/>
<dbReference type="OrthoDB" id="6446397at2759"/>
<evidence type="ECO:0000313" key="2">
    <source>
        <dbReference type="EMBL" id="GBO33995.1"/>
    </source>
</evidence>
<reference evidence="2 3" key="1">
    <citation type="journal article" date="2019" name="Sci. Rep.">
        <title>Orb-weaving spider Araneus ventricosus genome elucidates the spidroin gene catalogue.</title>
        <authorList>
            <person name="Kono N."/>
            <person name="Nakamura H."/>
            <person name="Ohtoshi R."/>
            <person name="Moran D.A.P."/>
            <person name="Shinohara A."/>
            <person name="Yoshida Y."/>
            <person name="Fujiwara M."/>
            <person name="Mori M."/>
            <person name="Tomita M."/>
            <person name="Arakawa K."/>
        </authorList>
    </citation>
    <scope>NUCLEOTIDE SEQUENCE [LARGE SCALE GENOMIC DNA]</scope>
</reference>
<dbReference type="SUPFAM" id="SSF52087">
    <property type="entry name" value="CRAL/TRIO domain"/>
    <property type="match status" value="1"/>
</dbReference>
<protein>
    <recommendedName>
        <fullName evidence="1">CRAL-TRIO domain-containing protein</fullName>
    </recommendedName>
</protein>
<dbReference type="Pfam" id="PF00650">
    <property type="entry name" value="CRAL_TRIO"/>
    <property type="match status" value="1"/>
</dbReference>
<name>A0A4Y2W977_ARAVE</name>
<dbReference type="Gene3D" id="3.40.525.10">
    <property type="entry name" value="CRAL-TRIO lipid binding domain"/>
    <property type="match status" value="1"/>
</dbReference>
<evidence type="ECO:0000313" key="3">
    <source>
        <dbReference type="Proteomes" id="UP000499080"/>
    </source>
</evidence>